<dbReference type="InterPro" id="IPR051201">
    <property type="entry name" value="Chloro_Bact_Ser_Proteases"/>
</dbReference>
<evidence type="ECO:0000313" key="7">
    <source>
        <dbReference type="Proteomes" id="UP001596337"/>
    </source>
</evidence>
<keyword evidence="1 6" id="KW-0645">Protease</keyword>
<dbReference type="SMART" id="SM00228">
    <property type="entry name" value="PDZ"/>
    <property type="match status" value="1"/>
</dbReference>
<dbReference type="SUPFAM" id="SSF50156">
    <property type="entry name" value="PDZ domain-like"/>
    <property type="match status" value="1"/>
</dbReference>
<evidence type="ECO:0000256" key="3">
    <source>
        <dbReference type="SAM" id="MobiDB-lite"/>
    </source>
</evidence>
<dbReference type="EMBL" id="JBHSXX010000001">
    <property type="protein sequence ID" value="MFC6868712.1"/>
    <property type="molecule type" value="Genomic_DNA"/>
</dbReference>
<dbReference type="Gene3D" id="2.30.42.10">
    <property type="match status" value="1"/>
</dbReference>
<comment type="caution">
    <text evidence="6">The sequence shown here is derived from an EMBL/GenBank/DDBJ whole genome shotgun (WGS) entry which is preliminary data.</text>
</comment>
<feature type="domain" description="PDZ" evidence="5">
    <location>
        <begin position="239"/>
        <end position="332"/>
    </location>
</feature>
<protein>
    <submittedName>
        <fullName evidence="6">S1C family serine protease</fullName>
        <ecNumber evidence="6">3.4.21.-</ecNumber>
    </submittedName>
</protein>
<dbReference type="InterPro" id="IPR001940">
    <property type="entry name" value="Peptidase_S1C"/>
</dbReference>
<name>A0ABW2C2D9_9PSEU</name>
<reference evidence="7" key="1">
    <citation type="journal article" date="2019" name="Int. J. Syst. Evol. Microbiol.">
        <title>The Global Catalogue of Microorganisms (GCM) 10K type strain sequencing project: providing services to taxonomists for standard genome sequencing and annotation.</title>
        <authorList>
            <consortium name="The Broad Institute Genomics Platform"/>
            <consortium name="The Broad Institute Genome Sequencing Center for Infectious Disease"/>
            <person name="Wu L."/>
            <person name="Ma J."/>
        </authorList>
    </citation>
    <scope>NUCLEOTIDE SEQUENCE [LARGE SCALE GENOMIC DNA]</scope>
    <source>
        <strain evidence="7">KCTC 32255</strain>
    </source>
</reference>
<evidence type="ECO:0000313" key="6">
    <source>
        <dbReference type="EMBL" id="MFC6868712.1"/>
    </source>
</evidence>
<evidence type="ECO:0000256" key="2">
    <source>
        <dbReference type="ARBA" id="ARBA00022801"/>
    </source>
</evidence>
<proteinExistence type="predicted"/>
<dbReference type="SUPFAM" id="SSF50494">
    <property type="entry name" value="Trypsin-like serine proteases"/>
    <property type="match status" value="1"/>
</dbReference>
<dbReference type="PRINTS" id="PR00834">
    <property type="entry name" value="PROTEASES2C"/>
</dbReference>
<accession>A0ABW2C2D9</accession>
<dbReference type="GO" id="GO:0006508">
    <property type="term" value="P:proteolysis"/>
    <property type="evidence" value="ECO:0007669"/>
    <property type="project" value="UniProtKB-KW"/>
</dbReference>
<dbReference type="InterPro" id="IPR036034">
    <property type="entry name" value="PDZ_sf"/>
</dbReference>
<dbReference type="Proteomes" id="UP001596337">
    <property type="component" value="Unassembled WGS sequence"/>
</dbReference>
<keyword evidence="7" id="KW-1185">Reference proteome</keyword>
<dbReference type="PROSITE" id="PS50106">
    <property type="entry name" value="PDZ"/>
    <property type="match status" value="1"/>
</dbReference>
<feature type="region of interest" description="Disordered" evidence="3">
    <location>
        <begin position="26"/>
        <end position="46"/>
    </location>
</feature>
<evidence type="ECO:0000259" key="5">
    <source>
        <dbReference type="PROSITE" id="PS50106"/>
    </source>
</evidence>
<dbReference type="Gene3D" id="2.40.10.120">
    <property type="match status" value="1"/>
</dbReference>
<dbReference type="InterPro" id="IPR001478">
    <property type="entry name" value="PDZ"/>
</dbReference>
<gene>
    <name evidence="6" type="ORF">ACFQGD_16345</name>
</gene>
<dbReference type="PANTHER" id="PTHR43343">
    <property type="entry name" value="PEPTIDASE S12"/>
    <property type="match status" value="1"/>
</dbReference>
<keyword evidence="2 6" id="KW-0378">Hydrolase</keyword>
<keyword evidence="4" id="KW-0732">Signal</keyword>
<evidence type="ECO:0000256" key="4">
    <source>
        <dbReference type="SAM" id="SignalP"/>
    </source>
</evidence>
<dbReference type="PANTHER" id="PTHR43343:SF3">
    <property type="entry name" value="PROTEASE DO-LIKE 8, CHLOROPLASTIC"/>
    <property type="match status" value="1"/>
</dbReference>
<evidence type="ECO:0000256" key="1">
    <source>
        <dbReference type="ARBA" id="ARBA00022670"/>
    </source>
</evidence>
<dbReference type="PROSITE" id="PS51257">
    <property type="entry name" value="PROKAR_LIPOPROTEIN"/>
    <property type="match status" value="1"/>
</dbReference>
<dbReference type="Pfam" id="PF13365">
    <property type="entry name" value="Trypsin_2"/>
    <property type="match status" value="1"/>
</dbReference>
<organism evidence="6 7">
    <name type="scientific">Haloechinothrix salitolerans</name>
    <dbReference type="NCBI Taxonomy" id="926830"/>
    <lineage>
        <taxon>Bacteria</taxon>
        <taxon>Bacillati</taxon>
        <taxon>Actinomycetota</taxon>
        <taxon>Actinomycetes</taxon>
        <taxon>Pseudonocardiales</taxon>
        <taxon>Pseudonocardiaceae</taxon>
        <taxon>Haloechinothrix</taxon>
    </lineage>
</organism>
<dbReference type="EC" id="3.4.21.-" evidence="6"/>
<dbReference type="GO" id="GO:0008233">
    <property type="term" value="F:peptidase activity"/>
    <property type="evidence" value="ECO:0007669"/>
    <property type="project" value="UniProtKB-KW"/>
</dbReference>
<sequence length="346" mass="35443">MVRSTRVIPTALITFLLALATACTPAQEGTRPPQDTNRAGPTAAPGELVTDQGYAALVDQVAPSVVTVRAGQGIGSGVVFKSDVVITNAHVVKNSETVTLVFADGTEANGDVVATDSITDLAVVRSERGQLPVPDYREQLPRTGDRAIAIGSPLGFENSVTAGIISGLNREIPGSASRTQALVDLIQTDAPISPGNSGGALIDTRGRIIGINEAYIPPKAGAVSLGFAIPAATVIDTAEELLNEGTATHPYLGVSLARLTPQLAEKFNVGTDSGAVVLGVADDGPAASAGIRPGDVIVGFAGAEVTSVEDLLGALRDTEPGQEVSLLVARNSEERELTVTIGERRG</sequence>
<dbReference type="Pfam" id="PF13180">
    <property type="entry name" value="PDZ_2"/>
    <property type="match status" value="1"/>
</dbReference>
<feature type="signal peptide" evidence="4">
    <location>
        <begin position="1"/>
        <end position="26"/>
    </location>
</feature>
<feature type="chain" id="PRO_5047422246" evidence="4">
    <location>
        <begin position="27"/>
        <end position="346"/>
    </location>
</feature>
<dbReference type="InterPro" id="IPR009003">
    <property type="entry name" value="Peptidase_S1_PA"/>
</dbReference>
<dbReference type="RefSeq" id="WP_345390728.1">
    <property type="nucleotide sequence ID" value="NZ_BAABLA010000005.1"/>
</dbReference>